<evidence type="ECO:0000313" key="3">
    <source>
        <dbReference type="EMBL" id="PFH59594.1"/>
    </source>
</evidence>
<evidence type="ECO:0008006" key="5">
    <source>
        <dbReference type="Google" id="ProtNLM"/>
    </source>
</evidence>
<feature type="compositionally biased region" description="Polar residues" evidence="2">
    <location>
        <begin position="663"/>
        <end position="682"/>
    </location>
</feature>
<evidence type="ECO:0000313" key="4">
    <source>
        <dbReference type="Proteomes" id="UP000037136"/>
    </source>
</evidence>
<dbReference type="InterPro" id="IPR039301">
    <property type="entry name" value="Sip5/DA2"/>
</dbReference>
<feature type="region of interest" description="Disordered" evidence="2">
    <location>
        <begin position="1"/>
        <end position="74"/>
    </location>
</feature>
<accession>A0A2A9PEF3</accession>
<evidence type="ECO:0000256" key="2">
    <source>
        <dbReference type="SAM" id="MobiDB-lite"/>
    </source>
</evidence>
<dbReference type="CDD" id="cd24139">
    <property type="entry name" value="SIP5-like"/>
    <property type="match status" value="1"/>
</dbReference>
<feature type="compositionally biased region" description="Basic and acidic residues" evidence="2">
    <location>
        <begin position="616"/>
        <end position="642"/>
    </location>
</feature>
<sequence>MGNSNAKESRSAENPDANLDVRSERTRNRISRGDLSGFLNLQPASRDRDRHGQNAPLERRETRQERDARRLERDRALRAKERERSMREEHIDGGFLVTLGTYTGIEDFSKPVVRQLQIERKLAPFWRGLNDWSSSWAEHQLVAAARDLPIPPADAPPDPDLVPQPHQQEPGSSQNLGGLTVPLGPRTLSAASDRSEHMGGADTQSSAAPSKSAAFKPRAKAIAAALSVSSRNASATDLTPKEVNLPHDPFVNGQPLEVFLYKEAAECPICFLSYPPYLNRTRCCDQPICSECFVQIKRADPHLPEHHPDSEARDPNQGLPAEVSPELLISEPSACPYCQQPELGVTYEPPPFRRGLVHSTSSAFASSTAMSSQSSLTSSPPLAASQQAARRRGHSLSATAPNVITTDRVRPDWATKLAAARAHQARRAAAATALHTAAFLMGGNDQRSILRPSRFGRRGASEGHGHNTNAPGHGTNAPGQEQAGARGGPDGGGGGGGAETVEGGSSARSASTRRRSRMEELEEMMFMEAVRLSLATEEERKRKEEKALRKEAKKRQQAERKAQKKQGSKDPYGGGSGGGASASSLSLGSGRKRGESGASNLRVEATVQGASQASSKSEDAAHAEDQDDHASGKGKAVDRCPKEAVASSSSSTGSLHIPLGHTRSGSHLRQMSNASSLGSTPADSPAGSYSGPGFLGPDGGGRQAPRIDDTDRDAGSEPLFNFRSLAELVGVNIEDGSPQKTATAGDGGGEAASGPTADTPSPSGRPLPQVTEEEKEEDDAQHVEDARPGQEKKKQAPSSPAVMVTPTDVSRHDTVASACGSPSSDVAVSLEAPVSEAGPEAEHTKHVGRSSITERLSTAH</sequence>
<dbReference type="Proteomes" id="UP000037136">
    <property type="component" value="Unassembled WGS sequence"/>
</dbReference>
<feature type="compositionally biased region" description="Polar residues" evidence="2">
    <location>
        <begin position="166"/>
        <end position="177"/>
    </location>
</feature>
<feature type="compositionally biased region" description="Low complexity" evidence="2">
    <location>
        <begin position="499"/>
        <end position="510"/>
    </location>
</feature>
<reference evidence="3 4" key="1">
    <citation type="journal article" date="2015" name="BMC Genomics">
        <title>Gene expression during zombie ant biting behavior reflects the complexity underlying fungal parasitic behavioral manipulation.</title>
        <authorList>
            <person name="de Bekker C."/>
            <person name="Ohm R.A."/>
            <person name="Loreto R.G."/>
            <person name="Sebastian A."/>
            <person name="Albert I."/>
            <person name="Merrow M."/>
            <person name="Brachmann A."/>
            <person name="Hughes D.P."/>
        </authorList>
    </citation>
    <scope>NUCLEOTIDE SEQUENCE [LARGE SCALE GENOMIC DNA]</scope>
    <source>
        <strain evidence="3 4">SC16a</strain>
    </source>
</reference>
<feature type="compositionally biased region" description="Polar residues" evidence="2">
    <location>
        <begin position="850"/>
        <end position="860"/>
    </location>
</feature>
<comment type="similarity">
    <text evidence="1">Belongs to the SIP5 family.</text>
</comment>
<name>A0A2A9PEF3_OPHUN</name>
<feature type="compositionally biased region" description="Basic and acidic residues" evidence="2">
    <location>
        <begin position="780"/>
        <end position="794"/>
    </location>
</feature>
<feature type="compositionally biased region" description="Basic and acidic residues" evidence="2">
    <location>
        <begin position="45"/>
        <end position="74"/>
    </location>
</feature>
<feature type="region of interest" description="Disordered" evidence="2">
    <location>
        <begin position="533"/>
        <end position="860"/>
    </location>
</feature>
<keyword evidence="4" id="KW-1185">Reference proteome</keyword>
<feature type="region of interest" description="Disordered" evidence="2">
    <location>
        <begin position="371"/>
        <end position="403"/>
    </location>
</feature>
<proteinExistence type="inferred from homology"/>
<feature type="compositionally biased region" description="Basic and acidic residues" evidence="2">
    <location>
        <begin position="705"/>
        <end position="715"/>
    </location>
</feature>
<dbReference type="EMBL" id="LAZP02000187">
    <property type="protein sequence ID" value="PFH59594.1"/>
    <property type="molecule type" value="Genomic_DNA"/>
</dbReference>
<feature type="compositionally biased region" description="Basic and acidic residues" evidence="2">
    <location>
        <begin position="7"/>
        <end position="27"/>
    </location>
</feature>
<feature type="compositionally biased region" description="Gly residues" evidence="2">
    <location>
        <begin position="693"/>
        <end position="702"/>
    </location>
</feature>
<feature type="compositionally biased region" description="Low complexity" evidence="2">
    <location>
        <begin position="371"/>
        <end position="388"/>
    </location>
</feature>
<evidence type="ECO:0000256" key="1">
    <source>
        <dbReference type="ARBA" id="ARBA00010402"/>
    </source>
</evidence>
<reference evidence="3 4" key="2">
    <citation type="journal article" date="2017" name="Sci. Rep.">
        <title>Ant-infecting Ophiocordyceps genomes reveal a high diversity of potential behavioral manipulation genes and a possible major role for enterotoxins.</title>
        <authorList>
            <person name="de Bekker C."/>
            <person name="Ohm R.A."/>
            <person name="Evans H.C."/>
            <person name="Brachmann A."/>
            <person name="Hughes D.P."/>
        </authorList>
    </citation>
    <scope>NUCLEOTIDE SEQUENCE [LARGE SCALE GENOMIC DNA]</scope>
    <source>
        <strain evidence="3 4">SC16a</strain>
    </source>
</reference>
<dbReference type="PANTHER" id="PTHR31315">
    <property type="entry name" value="PROTEIN SIP5"/>
    <property type="match status" value="1"/>
</dbReference>
<dbReference type="PANTHER" id="PTHR31315:SF1">
    <property type="entry name" value="PROTEIN SIP5"/>
    <property type="match status" value="1"/>
</dbReference>
<feature type="region of interest" description="Disordered" evidence="2">
    <location>
        <begin position="148"/>
        <end position="213"/>
    </location>
</feature>
<dbReference type="GO" id="GO:0005737">
    <property type="term" value="C:cytoplasm"/>
    <property type="evidence" value="ECO:0007669"/>
    <property type="project" value="TreeGrafter"/>
</dbReference>
<feature type="compositionally biased region" description="Pro residues" evidence="2">
    <location>
        <begin position="149"/>
        <end position="162"/>
    </location>
</feature>
<dbReference type="AlphaFoldDB" id="A0A2A9PEF3"/>
<protein>
    <recommendedName>
        <fullName evidence="5">Protein sip5</fullName>
    </recommendedName>
</protein>
<organism evidence="3 4">
    <name type="scientific">Ophiocordyceps unilateralis</name>
    <name type="common">Zombie-ant fungus</name>
    <name type="synonym">Torrubia unilateralis</name>
    <dbReference type="NCBI Taxonomy" id="268505"/>
    <lineage>
        <taxon>Eukaryota</taxon>
        <taxon>Fungi</taxon>
        <taxon>Dikarya</taxon>
        <taxon>Ascomycota</taxon>
        <taxon>Pezizomycotina</taxon>
        <taxon>Sordariomycetes</taxon>
        <taxon>Hypocreomycetidae</taxon>
        <taxon>Hypocreales</taxon>
        <taxon>Ophiocordycipitaceae</taxon>
        <taxon>Ophiocordyceps</taxon>
    </lineage>
</organism>
<gene>
    <name evidence="3" type="ORF">XA68_12111</name>
</gene>
<feature type="compositionally biased region" description="Gly residues" evidence="2">
    <location>
        <begin position="485"/>
        <end position="498"/>
    </location>
</feature>
<feature type="compositionally biased region" description="Basic and acidic residues" evidence="2">
    <location>
        <begin position="537"/>
        <end position="561"/>
    </location>
</feature>
<dbReference type="OrthoDB" id="21471at2759"/>
<comment type="caution">
    <text evidence="3">The sequence shown here is derived from an EMBL/GenBank/DDBJ whole genome shotgun (WGS) entry which is preliminary data.</text>
</comment>
<feature type="region of interest" description="Disordered" evidence="2">
    <location>
        <begin position="445"/>
        <end position="516"/>
    </location>
</feature>
<dbReference type="STRING" id="268505.A0A2A9PEF3"/>